<protein>
    <submittedName>
        <fullName evidence="1">Uncharacterized protein</fullName>
    </submittedName>
</protein>
<accession>A0A0C3GCL8</accession>
<keyword evidence="2" id="KW-1185">Reference proteome</keyword>
<dbReference type="Proteomes" id="UP000054166">
    <property type="component" value="Unassembled WGS sequence"/>
</dbReference>
<organism evidence="1 2">
    <name type="scientific">Piloderma croceum (strain F 1598)</name>
    <dbReference type="NCBI Taxonomy" id="765440"/>
    <lineage>
        <taxon>Eukaryota</taxon>
        <taxon>Fungi</taxon>
        <taxon>Dikarya</taxon>
        <taxon>Basidiomycota</taxon>
        <taxon>Agaricomycotina</taxon>
        <taxon>Agaricomycetes</taxon>
        <taxon>Agaricomycetidae</taxon>
        <taxon>Atheliales</taxon>
        <taxon>Atheliaceae</taxon>
        <taxon>Piloderma</taxon>
    </lineage>
</organism>
<evidence type="ECO:0000313" key="2">
    <source>
        <dbReference type="Proteomes" id="UP000054166"/>
    </source>
</evidence>
<evidence type="ECO:0000313" key="1">
    <source>
        <dbReference type="EMBL" id="KIM89459.1"/>
    </source>
</evidence>
<name>A0A0C3GCL8_PILCF</name>
<gene>
    <name evidence="1" type="ORF">PILCRDRAFT_813398</name>
</gene>
<dbReference type="InParanoid" id="A0A0C3GCL8"/>
<dbReference type="OrthoDB" id="3270987at2759"/>
<dbReference type="EMBL" id="KN832975">
    <property type="protein sequence ID" value="KIM89459.1"/>
    <property type="molecule type" value="Genomic_DNA"/>
</dbReference>
<dbReference type="AlphaFoldDB" id="A0A0C3GCL8"/>
<dbReference type="HOGENOM" id="CLU_018544_12_2_1"/>
<reference evidence="1 2" key="1">
    <citation type="submission" date="2014-04" db="EMBL/GenBank/DDBJ databases">
        <authorList>
            <consortium name="DOE Joint Genome Institute"/>
            <person name="Kuo A."/>
            <person name="Tarkka M."/>
            <person name="Buscot F."/>
            <person name="Kohler A."/>
            <person name="Nagy L.G."/>
            <person name="Floudas D."/>
            <person name="Copeland A."/>
            <person name="Barry K.W."/>
            <person name="Cichocki N."/>
            <person name="Veneault-Fourrey C."/>
            <person name="LaButti K."/>
            <person name="Lindquist E.A."/>
            <person name="Lipzen A."/>
            <person name="Lundell T."/>
            <person name="Morin E."/>
            <person name="Murat C."/>
            <person name="Sun H."/>
            <person name="Tunlid A."/>
            <person name="Henrissat B."/>
            <person name="Grigoriev I.V."/>
            <person name="Hibbett D.S."/>
            <person name="Martin F."/>
            <person name="Nordberg H.P."/>
            <person name="Cantor M.N."/>
            <person name="Hua S.X."/>
        </authorList>
    </citation>
    <scope>NUCLEOTIDE SEQUENCE [LARGE SCALE GENOMIC DNA]</scope>
    <source>
        <strain evidence="1 2">F 1598</strain>
    </source>
</reference>
<reference evidence="2" key="2">
    <citation type="submission" date="2015-01" db="EMBL/GenBank/DDBJ databases">
        <title>Evolutionary Origins and Diversification of the Mycorrhizal Mutualists.</title>
        <authorList>
            <consortium name="DOE Joint Genome Institute"/>
            <consortium name="Mycorrhizal Genomics Consortium"/>
            <person name="Kohler A."/>
            <person name="Kuo A."/>
            <person name="Nagy L.G."/>
            <person name="Floudas D."/>
            <person name="Copeland A."/>
            <person name="Barry K.W."/>
            <person name="Cichocki N."/>
            <person name="Veneault-Fourrey C."/>
            <person name="LaButti K."/>
            <person name="Lindquist E.A."/>
            <person name="Lipzen A."/>
            <person name="Lundell T."/>
            <person name="Morin E."/>
            <person name="Murat C."/>
            <person name="Riley R."/>
            <person name="Ohm R."/>
            <person name="Sun H."/>
            <person name="Tunlid A."/>
            <person name="Henrissat B."/>
            <person name="Grigoriev I.V."/>
            <person name="Hibbett D.S."/>
            <person name="Martin F."/>
        </authorList>
    </citation>
    <scope>NUCLEOTIDE SEQUENCE [LARGE SCALE GENOMIC DNA]</scope>
    <source>
        <strain evidence="2">F 1598</strain>
    </source>
</reference>
<sequence>MSQTRTATLRLNRFDRSQVRAQIHNLVQEAEVQHFTEGLEAPVSPACMLPPELLSTIFILCLPEDWRSSSCRPLHAPMLLTQICGQWRSVAVSTPLLWSCINFEYWPVKMTTKTPLLETWLLRSGGSTLSIRLHEVRVHITSLILPYSNRFRHLDITLPTSMLDQISVIQDRLDLLENLAIDTVDDTTWRDDSLNEVNNSRGQCHAFNSAPRLRDVHIGYGASPRMLSLPWAQLTNCLADSCNIDECLHILSRSSQLIKCKLECSFRRRITPYARGMLQLPNLLYFHLATWIDPGILFDNIALPAASSIRIDYMVIFPWPQSSFVSLLSRSLWSLSTLIFDTIPLTDTDLIRCLEETPFLKQLEVWQCALCISYELVDRLTYRAKSRDGGGHCLLPTLEELTFTGLFSVGLKGLVHMVQSRWHGSIADPEVNGLKLVRFLPYVQDEGSDAEAIGRLTEFREKGLDISVAFDNERVV</sequence>
<dbReference type="STRING" id="765440.A0A0C3GCL8"/>
<proteinExistence type="predicted"/>